<feature type="transmembrane region" description="Helical" evidence="7">
    <location>
        <begin position="398"/>
        <end position="419"/>
    </location>
</feature>
<evidence type="ECO:0000256" key="1">
    <source>
        <dbReference type="ARBA" id="ARBA00004141"/>
    </source>
</evidence>
<comment type="caution">
    <text evidence="8">The sequence shown here is derived from an EMBL/GenBank/DDBJ whole genome shotgun (WGS) entry which is preliminary data.</text>
</comment>
<evidence type="ECO:0000256" key="5">
    <source>
        <dbReference type="ARBA" id="ARBA00023136"/>
    </source>
</evidence>
<feature type="region of interest" description="Disordered" evidence="6">
    <location>
        <begin position="1"/>
        <end position="73"/>
    </location>
</feature>
<dbReference type="GeneID" id="26910028"/>
<gene>
    <name evidence="8" type="ORF">ABB37_09745</name>
</gene>
<keyword evidence="5 7" id="KW-0472">Membrane</keyword>
<feature type="transmembrane region" description="Helical" evidence="7">
    <location>
        <begin position="336"/>
        <end position="356"/>
    </location>
</feature>
<evidence type="ECO:0000256" key="6">
    <source>
        <dbReference type="SAM" id="MobiDB-lite"/>
    </source>
</evidence>
<evidence type="ECO:0000256" key="4">
    <source>
        <dbReference type="ARBA" id="ARBA00022989"/>
    </source>
</evidence>
<accession>A0A0M9FPZ7</accession>
<evidence type="ECO:0000256" key="3">
    <source>
        <dbReference type="ARBA" id="ARBA00022692"/>
    </source>
</evidence>
<keyword evidence="3 7" id="KW-0812">Transmembrane</keyword>
<dbReference type="OrthoDB" id="3648309at2759"/>
<sequence>MFSHTPHPREEEEVPAVPAPTAPAGKHHDVPPCAAATAPSGKPQDPPAFDDATPNENLNQHSSGKATNPPHETHSVDVTEYVTPMTVEAAAAPPVRTIVETTQAAGAPDTAAANPRSNQKSSNSNQNANPLDRTTPIEAPPQSVVTVPGATVTTTRIVTLQPCKIVYHYADNTAHTYVLQSTTFTPCAAAAAAATSSSPAESYARNTHEPLPRRARGGRTHPQQQQHAAAAVRIPASHGGDSSSLASFGSDDSDVDVNAEERKFFSSTSCATCGRGDGAAAAGGCLAAVYKPPEYVADITPANPRIGSPGPVTLFAFGFTTCLYNVHQAGICPMNLTTMGLICFYGGLAQFVGGFFELMNKNTIFCTLDVTYGAFWMATAITNLVPENANVVGSAPPHYMGGFFMLWFFFAATMFASSFKFSYVQMLLNFSVALNFFLNFLGSFIGSATLLHVAGFEGIVEGCLATYVGMAFTMRDIYGHSVLPLFFQKNFKITEW</sequence>
<dbReference type="PANTHER" id="PTHR30178:SF3">
    <property type="entry name" value="SUCCINATE-ACETATE_PROTON SYMPORTER SATP"/>
    <property type="match status" value="1"/>
</dbReference>
<dbReference type="GO" id="GO:0015360">
    <property type="term" value="F:acetate:proton symporter activity"/>
    <property type="evidence" value="ECO:0007669"/>
    <property type="project" value="TreeGrafter"/>
</dbReference>
<dbReference type="VEuPathDB" id="TriTrypDB:LpyrH10_34_0480"/>
<feature type="region of interest" description="Disordered" evidence="6">
    <location>
        <begin position="104"/>
        <end position="143"/>
    </location>
</feature>
<feature type="compositionally biased region" description="Polar residues" evidence="6">
    <location>
        <begin position="54"/>
        <end position="66"/>
    </location>
</feature>
<dbReference type="Proteomes" id="UP000037923">
    <property type="component" value="Unassembled WGS sequence"/>
</dbReference>
<evidence type="ECO:0000313" key="8">
    <source>
        <dbReference type="EMBL" id="KPA73613.1"/>
    </source>
</evidence>
<dbReference type="NCBIfam" id="NF038013">
    <property type="entry name" value="AceTr_1"/>
    <property type="match status" value="1"/>
</dbReference>
<dbReference type="EMBL" id="LGTL01000034">
    <property type="protein sequence ID" value="KPA73613.1"/>
    <property type="molecule type" value="Genomic_DNA"/>
</dbReference>
<evidence type="ECO:0000256" key="2">
    <source>
        <dbReference type="ARBA" id="ARBA00005587"/>
    </source>
</evidence>
<evidence type="ECO:0008006" key="10">
    <source>
        <dbReference type="Google" id="ProtNLM"/>
    </source>
</evidence>
<dbReference type="Pfam" id="PF01184">
    <property type="entry name" value="Gpr1_Fun34_YaaH"/>
    <property type="match status" value="1"/>
</dbReference>
<evidence type="ECO:0000256" key="7">
    <source>
        <dbReference type="SAM" id="Phobius"/>
    </source>
</evidence>
<organism evidence="8 9">
    <name type="scientific">Leptomonas pyrrhocoris</name>
    <name type="common">Firebug parasite</name>
    <dbReference type="NCBI Taxonomy" id="157538"/>
    <lineage>
        <taxon>Eukaryota</taxon>
        <taxon>Discoba</taxon>
        <taxon>Euglenozoa</taxon>
        <taxon>Kinetoplastea</taxon>
        <taxon>Metakinetoplastina</taxon>
        <taxon>Trypanosomatida</taxon>
        <taxon>Trypanosomatidae</taxon>
        <taxon>Leishmaniinae</taxon>
        <taxon>Leptomonas</taxon>
    </lineage>
</organism>
<comment type="similarity">
    <text evidence="2">Belongs to the acetate uptake transporter (AceTr) (TC 2.A.96) family.</text>
</comment>
<comment type="subcellular location">
    <subcellularLocation>
        <location evidence="1">Membrane</location>
        <topology evidence="1">Multi-pass membrane protein</topology>
    </subcellularLocation>
</comment>
<reference evidence="8 9" key="1">
    <citation type="submission" date="2015-07" db="EMBL/GenBank/DDBJ databases">
        <title>High-quality genome of monoxenous trypanosomatid Leptomonas pyrrhocoris.</title>
        <authorList>
            <person name="Flegontov P."/>
            <person name="Butenko A."/>
            <person name="Firsov S."/>
            <person name="Vlcek C."/>
            <person name="Logacheva M.D."/>
            <person name="Field M."/>
            <person name="Filatov D."/>
            <person name="Flegontova O."/>
            <person name="Gerasimov E."/>
            <person name="Jackson A.P."/>
            <person name="Kelly S."/>
            <person name="Opperdoes F."/>
            <person name="O'Reilly A."/>
            <person name="Votypka J."/>
            <person name="Yurchenko V."/>
            <person name="Lukes J."/>
        </authorList>
    </citation>
    <scope>NUCLEOTIDE SEQUENCE [LARGE SCALE GENOMIC DNA]</scope>
    <source>
        <strain evidence="8">H10</strain>
    </source>
</reference>
<feature type="region of interest" description="Disordered" evidence="6">
    <location>
        <begin position="195"/>
        <end position="252"/>
    </location>
</feature>
<proteinExistence type="inferred from homology"/>
<name>A0A0M9FPZ7_LEPPY</name>
<evidence type="ECO:0000313" key="9">
    <source>
        <dbReference type="Proteomes" id="UP000037923"/>
    </source>
</evidence>
<dbReference type="InterPro" id="IPR000791">
    <property type="entry name" value="Gpr1/Fun34/SatP-like"/>
</dbReference>
<dbReference type="GO" id="GO:0071422">
    <property type="term" value="P:succinate transmembrane transport"/>
    <property type="evidence" value="ECO:0007669"/>
    <property type="project" value="TreeGrafter"/>
</dbReference>
<protein>
    <recommendedName>
        <fullName evidence="10">GPR1/FUN34/yaaH family</fullName>
    </recommendedName>
</protein>
<feature type="transmembrane region" description="Helical" evidence="7">
    <location>
        <begin position="426"/>
        <end position="445"/>
    </location>
</feature>
<dbReference type="InterPro" id="IPR047623">
    <property type="entry name" value="SatP"/>
</dbReference>
<dbReference type="GO" id="GO:0005886">
    <property type="term" value="C:plasma membrane"/>
    <property type="evidence" value="ECO:0007669"/>
    <property type="project" value="TreeGrafter"/>
</dbReference>
<feature type="transmembrane region" description="Helical" evidence="7">
    <location>
        <begin position="363"/>
        <end position="386"/>
    </location>
</feature>
<dbReference type="AlphaFoldDB" id="A0A0M9FPZ7"/>
<feature type="compositionally biased region" description="Low complexity" evidence="6">
    <location>
        <begin position="104"/>
        <end position="127"/>
    </location>
</feature>
<dbReference type="PANTHER" id="PTHR30178">
    <property type="entry name" value="INNER MEMBRANE PROTEIN YAAH"/>
    <property type="match status" value="1"/>
</dbReference>
<keyword evidence="4 7" id="KW-1133">Transmembrane helix</keyword>
<dbReference type="RefSeq" id="XP_015652052.1">
    <property type="nucleotide sequence ID" value="XM_015809377.1"/>
</dbReference>
<feature type="compositionally biased region" description="Low complexity" evidence="6">
    <location>
        <begin position="239"/>
        <end position="250"/>
    </location>
</feature>
<keyword evidence="9" id="KW-1185">Reference proteome</keyword>